<organism evidence="3 4">
    <name type="scientific">Colocasia esculenta</name>
    <name type="common">Wild taro</name>
    <name type="synonym">Arum esculentum</name>
    <dbReference type="NCBI Taxonomy" id="4460"/>
    <lineage>
        <taxon>Eukaryota</taxon>
        <taxon>Viridiplantae</taxon>
        <taxon>Streptophyta</taxon>
        <taxon>Embryophyta</taxon>
        <taxon>Tracheophyta</taxon>
        <taxon>Spermatophyta</taxon>
        <taxon>Magnoliopsida</taxon>
        <taxon>Liliopsida</taxon>
        <taxon>Araceae</taxon>
        <taxon>Aroideae</taxon>
        <taxon>Colocasieae</taxon>
        <taxon>Colocasia</taxon>
    </lineage>
</organism>
<dbReference type="Pfam" id="PF05678">
    <property type="entry name" value="VQ"/>
    <property type="match status" value="1"/>
</dbReference>
<dbReference type="PANTHER" id="PTHR33179:SF4">
    <property type="entry name" value="VQ MOTIF-CONTAINING PROTEIN"/>
    <property type="match status" value="1"/>
</dbReference>
<evidence type="ECO:0000313" key="4">
    <source>
        <dbReference type="Proteomes" id="UP000652761"/>
    </source>
</evidence>
<dbReference type="InterPro" id="IPR008889">
    <property type="entry name" value="VQ"/>
</dbReference>
<gene>
    <name evidence="3" type="ORF">Taro_047229</name>
</gene>
<protein>
    <recommendedName>
        <fullName evidence="2">VQ domain-containing protein</fullName>
    </recommendedName>
</protein>
<feature type="compositionally biased region" description="Low complexity" evidence="1">
    <location>
        <begin position="1"/>
        <end position="14"/>
    </location>
</feature>
<feature type="region of interest" description="Disordered" evidence="1">
    <location>
        <begin position="300"/>
        <end position="357"/>
    </location>
</feature>
<dbReference type="EMBL" id="NMUH01006038">
    <property type="protein sequence ID" value="MQM14298.1"/>
    <property type="molecule type" value="Genomic_DNA"/>
</dbReference>
<feature type="region of interest" description="Disordered" evidence="1">
    <location>
        <begin position="1"/>
        <end position="26"/>
    </location>
</feature>
<feature type="domain" description="VQ" evidence="2">
    <location>
        <begin position="203"/>
        <end position="230"/>
    </location>
</feature>
<keyword evidence="4" id="KW-1185">Reference proteome</keyword>
<proteinExistence type="predicted"/>
<reference evidence="3" key="1">
    <citation type="submission" date="2017-07" db="EMBL/GenBank/DDBJ databases">
        <title>Taro Niue Genome Assembly and Annotation.</title>
        <authorList>
            <person name="Atibalentja N."/>
            <person name="Keating K."/>
            <person name="Fields C.J."/>
        </authorList>
    </citation>
    <scope>NUCLEOTIDE SEQUENCE</scope>
    <source>
        <strain evidence="3">Niue_2</strain>
        <tissue evidence="3">Leaf</tissue>
    </source>
</reference>
<dbReference type="InterPro" id="IPR039609">
    <property type="entry name" value="VQ_15/22"/>
</dbReference>
<dbReference type="PANTHER" id="PTHR33179">
    <property type="entry name" value="VQ MOTIF-CONTAINING PROTEIN"/>
    <property type="match status" value="1"/>
</dbReference>
<sequence>MDSGNSGSMQSSSGGDEEYDSRADSISAFFNTPGGLASLSHQYHTRVPSTSLHHNPPAANAASSSSPPLFDPLYVYFDGLARSPPTLTSSSSPLGSLDMPWPPRGIGPSNPSSCTDVVGLMASAPPSSNTTGTAVSFPMGAGLDLYSGGVSVGVSPLPSSSLPPLQQQPSSASPPQNPATAAAGAATAAPPRSSKKRSRASRRASTTVLTTDTSNFRAMVQEFTGLPAPPFSSSPFPRSRFDLLHAAASSSFPSTKYSSASVLPMVGSKKASPGGTPLGASRADYTVASGFSHGHADARLATTQSSTEPAGMISSRGGSGEAAGDDLLRWVEGPVGGSDRGDQFRPAGGSSQRGSSCKLNYGGTASSDYHAEKGAENVSSTRGEESVCICEETSTVASTRFCAKREMVSGWWSDQSETTVVDAGS</sequence>
<feature type="compositionally biased region" description="Low complexity" evidence="1">
    <location>
        <begin position="85"/>
        <end position="97"/>
    </location>
</feature>
<evidence type="ECO:0000259" key="2">
    <source>
        <dbReference type="Pfam" id="PF05678"/>
    </source>
</evidence>
<feature type="region of interest" description="Disordered" evidence="1">
    <location>
        <begin position="85"/>
        <end position="112"/>
    </location>
</feature>
<accession>A0A843X3J8</accession>
<feature type="compositionally biased region" description="Low complexity" evidence="1">
    <location>
        <begin position="157"/>
        <end position="192"/>
    </location>
</feature>
<dbReference type="AlphaFoldDB" id="A0A843X3J8"/>
<name>A0A843X3J8_COLES</name>
<comment type="caution">
    <text evidence="3">The sequence shown here is derived from an EMBL/GenBank/DDBJ whole genome shotgun (WGS) entry which is preliminary data.</text>
</comment>
<dbReference type="OrthoDB" id="677269at2759"/>
<dbReference type="Proteomes" id="UP000652761">
    <property type="component" value="Unassembled WGS sequence"/>
</dbReference>
<evidence type="ECO:0000256" key="1">
    <source>
        <dbReference type="SAM" id="MobiDB-lite"/>
    </source>
</evidence>
<feature type="region of interest" description="Disordered" evidence="1">
    <location>
        <begin position="157"/>
        <end position="210"/>
    </location>
</feature>
<evidence type="ECO:0000313" key="3">
    <source>
        <dbReference type="EMBL" id="MQM14298.1"/>
    </source>
</evidence>
<feature type="compositionally biased region" description="Basic residues" evidence="1">
    <location>
        <begin position="193"/>
        <end position="202"/>
    </location>
</feature>